<evidence type="ECO:0000256" key="1">
    <source>
        <dbReference type="ARBA" id="ARBA00004141"/>
    </source>
</evidence>
<evidence type="ECO:0008006" key="6">
    <source>
        <dbReference type="Google" id="ProtNLM"/>
    </source>
</evidence>
<feature type="transmembrane region" description="Helical" evidence="3">
    <location>
        <begin position="12"/>
        <end position="32"/>
    </location>
</feature>
<dbReference type="PANTHER" id="PTHR16189">
    <property type="entry name" value="TRANSMEMBRANE PROTEIN 104-RELATED"/>
    <property type="match status" value="1"/>
</dbReference>
<protein>
    <recommendedName>
        <fullName evidence="6">Amino acid transporter transmembrane domain-containing protein</fullName>
    </recommendedName>
</protein>
<proteinExistence type="predicted"/>
<feature type="compositionally biased region" description="Low complexity" evidence="2">
    <location>
        <begin position="83"/>
        <end position="98"/>
    </location>
</feature>
<keyword evidence="3" id="KW-1133">Transmembrane helix</keyword>
<dbReference type="PANTHER" id="PTHR16189:SF0">
    <property type="entry name" value="TRANSMEMBRANE PROTEIN 104"/>
    <property type="match status" value="1"/>
</dbReference>
<comment type="caution">
    <text evidence="4">The sequence shown here is derived from an EMBL/GenBank/DDBJ whole genome shotgun (WGS) entry which is preliminary data.</text>
</comment>
<accession>A0A9X0CPE5</accession>
<feature type="transmembrane region" description="Helical" evidence="3">
    <location>
        <begin position="150"/>
        <end position="169"/>
    </location>
</feature>
<evidence type="ECO:0000256" key="3">
    <source>
        <dbReference type="SAM" id="Phobius"/>
    </source>
</evidence>
<comment type="subcellular location">
    <subcellularLocation>
        <location evidence="1">Membrane</location>
        <topology evidence="1">Multi-pass membrane protein</topology>
    </subcellularLocation>
</comment>
<keyword evidence="5" id="KW-1185">Reference proteome</keyword>
<evidence type="ECO:0000256" key="2">
    <source>
        <dbReference type="SAM" id="MobiDB-lite"/>
    </source>
</evidence>
<sequence length="181" mass="19500">MVAVTETGSLYSFPVAFIYVFNLIIGVGALTMPKAFSNAGWLVAIVLTGALCLMSFITSTFMVEAMAAANAVLRIRAREKSLSIPPSASSSSGADVSPNESVRFSDEEEPLLITDTGSDAKLGHDLYDISKRVEMGQMANLFFNKIGVRLFYFCIALYLYGDLAIYAAAVPKSLTQVGMVR</sequence>
<reference evidence="4" key="1">
    <citation type="submission" date="2023-01" db="EMBL/GenBank/DDBJ databases">
        <title>Genome assembly of the deep-sea coral Lophelia pertusa.</title>
        <authorList>
            <person name="Herrera S."/>
            <person name="Cordes E."/>
        </authorList>
    </citation>
    <scope>NUCLEOTIDE SEQUENCE</scope>
    <source>
        <strain evidence="4">USNM1676648</strain>
        <tissue evidence="4">Polyp</tissue>
    </source>
</reference>
<feature type="region of interest" description="Disordered" evidence="2">
    <location>
        <begin position="83"/>
        <end position="106"/>
    </location>
</feature>
<keyword evidence="3" id="KW-0812">Transmembrane</keyword>
<feature type="transmembrane region" description="Helical" evidence="3">
    <location>
        <begin position="39"/>
        <end position="63"/>
    </location>
</feature>
<dbReference type="GO" id="GO:0016020">
    <property type="term" value="C:membrane"/>
    <property type="evidence" value="ECO:0007669"/>
    <property type="project" value="UniProtKB-SubCell"/>
</dbReference>
<dbReference type="OrthoDB" id="294541at2759"/>
<keyword evidence="3" id="KW-0472">Membrane</keyword>
<evidence type="ECO:0000313" key="5">
    <source>
        <dbReference type="Proteomes" id="UP001163046"/>
    </source>
</evidence>
<organism evidence="4 5">
    <name type="scientific">Desmophyllum pertusum</name>
    <dbReference type="NCBI Taxonomy" id="174260"/>
    <lineage>
        <taxon>Eukaryota</taxon>
        <taxon>Metazoa</taxon>
        <taxon>Cnidaria</taxon>
        <taxon>Anthozoa</taxon>
        <taxon>Hexacorallia</taxon>
        <taxon>Scleractinia</taxon>
        <taxon>Caryophylliina</taxon>
        <taxon>Caryophylliidae</taxon>
        <taxon>Desmophyllum</taxon>
    </lineage>
</organism>
<dbReference type="AlphaFoldDB" id="A0A9X0CPE5"/>
<dbReference type="EMBL" id="MU827056">
    <property type="protein sequence ID" value="KAJ7369343.1"/>
    <property type="molecule type" value="Genomic_DNA"/>
</dbReference>
<name>A0A9X0CPE5_9CNID</name>
<evidence type="ECO:0000313" key="4">
    <source>
        <dbReference type="EMBL" id="KAJ7369343.1"/>
    </source>
</evidence>
<dbReference type="Proteomes" id="UP001163046">
    <property type="component" value="Unassembled WGS sequence"/>
</dbReference>
<gene>
    <name evidence="4" type="ORF">OS493_039701</name>
</gene>